<evidence type="ECO:0000259" key="5">
    <source>
        <dbReference type="Pfam" id="PF00669"/>
    </source>
</evidence>
<comment type="function">
    <text evidence="4">Flagellin is the subunit protein which polymerizes to form the filaments of bacterial flagella.</text>
</comment>
<evidence type="ECO:0000256" key="2">
    <source>
        <dbReference type="ARBA" id="ARBA00011829"/>
    </source>
</evidence>
<evidence type="ECO:0000313" key="7">
    <source>
        <dbReference type="EMBL" id="MDC7675102.1"/>
    </source>
</evidence>
<evidence type="ECO:0000259" key="6">
    <source>
        <dbReference type="Pfam" id="PF00700"/>
    </source>
</evidence>
<gene>
    <name evidence="7" type="ORF">PQU98_03105</name>
</gene>
<comment type="subunit">
    <text evidence="2">In C.crescentus, the flagellar filament is composed of multiple flagellins of 29 kDa; 27 kDa and 25 kDa.</text>
</comment>
<protein>
    <recommendedName>
        <fullName evidence="4">Flagellin</fullName>
    </recommendedName>
</protein>
<comment type="subcellular location">
    <subcellularLocation>
        <location evidence="4">Secreted</location>
    </subcellularLocation>
    <subcellularLocation>
        <location evidence="4">Bacterial flagellum</location>
    </subcellularLocation>
</comment>
<dbReference type="InterPro" id="IPR001029">
    <property type="entry name" value="Flagellin_N"/>
</dbReference>
<proteinExistence type="inferred from homology"/>
<keyword evidence="7" id="KW-0282">Flagellum</keyword>
<evidence type="ECO:0000256" key="4">
    <source>
        <dbReference type="RuleBase" id="RU362073"/>
    </source>
</evidence>
<dbReference type="Gene3D" id="1.20.1330.10">
    <property type="entry name" value="f41 fragment of flagellin, N-terminal domain"/>
    <property type="match status" value="1"/>
</dbReference>
<keyword evidence="7" id="KW-0966">Cell projection</keyword>
<dbReference type="InterPro" id="IPR001492">
    <property type="entry name" value="Flagellin"/>
</dbReference>
<dbReference type="Pfam" id="PF00700">
    <property type="entry name" value="Flagellin_C"/>
    <property type="match status" value="1"/>
</dbReference>
<comment type="similarity">
    <text evidence="1 4">Belongs to the bacterial flagellin family.</text>
</comment>
<keyword evidence="4" id="KW-0964">Secreted</keyword>
<name>A0ABT5HFZ0_9CAUL</name>
<comment type="caution">
    <text evidence="7">The sequence shown here is derived from an EMBL/GenBank/DDBJ whole genome shotgun (WGS) entry which is preliminary data.</text>
</comment>
<keyword evidence="8" id="KW-1185">Reference proteome</keyword>
<accession>A0ABT5HFZ0</accession>
<dbReference type="PANTHER" id="PTHR42792">
    <property type="entry name" value="FLAGELLIN"/>
    <property type="match status" value="1"/>
</dbReference>
<dbReference type="SUPFAM" id="SSF64518">
    <property type="entry name" value="Phase 1 flagellin"/>
    <property type="match status" value="1"/>
</dbReference>
<sequence>MTVSVHTNKSAMIALQNLNNTTSNLNGVQNRISTGLNVNSAKDNASVYAIAQGQRADVSSLAAVTSSLNRAASISDVSLAAGETISDLLVELREKVVSAMDPSIDSASRNALNADYRALLNQIRQTTNSANFDGANILDGSLPNGIQFIADADATANITLSTRDLSLGGTIVTLTSNSTILSATLATNILTQLDSSIQNVNASLGALGSQAKQIDGHLSFVSKLTDSLTAGIGNLVDADMAKESAKLQALQVQQQLGTQALSIANSGPQVILSLFQGG</sequence>
<dbReference type="Proteomes" id="UP001218579">
    <property type="component" value="Unassembled WGS sequence"/>
</dbReference>
<evidence type="ECO:0000256" key="1">
    <source>
        <dbReference type="ARBA" id="ARBA00005709"/>
    </source>
</evidence>
<dbReference type="EMBL" id="JAQQKV010000001">
    <property type="protein sequence ID" value="MDC7675102.1"/>
    <property type="molecule type" value="Genomic_DNA"/>
</dbReference>
<dbReference type="Pfam" id="PF00669">
    <property type="entry name" value="Flagellin_N"/>
    <property type="match status" value="1"/>
</dbReference>
<evidence type="ECO:0000256" key="3">
    <source>
        <dbReference type="ARBA" id="ARBA00023143"/>
    </source>
</evidence>
<dbReference type="PANTHER" id="PTHR42792:SF2">
    <property type="entry name" value="FLAGELLIN"/>
    <property type="match status" value="1"/>
</dbReference>
<feature type="domain" description="Flagellin C-terminal" evidence="6">
    <location>
        <begin position="191"/>
        <end position="275"/>
    </location>
</feature>
<keyword evidence="7" id="KW-0969">Cilium</keyword>
<keyword evidence="3 4" id="KW-0975">Bacterial flagellum</keyword>
<evidence type="ECO:0000313" key="8">
    <source>
        <dbReference type="Proteomes" id="UP001218579"/>
    </source>
</evidence>
<feature type="domain" description="Flagellin N-terminal" evidence="5">
    <location>
        <begin position="5"/>
        <end position="141"/>
    </location>
</feature>
<organism evidence="7 8">
    <name type="scientific">Asticcacaulis machinosus</name>
    <dbReference type="NCBI Taxonomy" id="2984211"/>
    <lineage>
        <taxon>Bacteria</taxon>
        <taxon>Pseudomonadati</taxon>
        <taxon>Pseudomonadota</taxon>
        <taxon>Alphaproteobacteria</taxon>
        <taxon>Caulobacterales</taxon>
        <taxon>Caulobacteraceae</taxon>
        <taxon>Asticcacaulis</taxon>
    </lineage>
</organism>
<dbReference type="RefSeq" id="WP_272743414.1">
    <property type="nucleotide sequence ID" value="NZ_JAQQKV010000001.1"/>
</dbReference>
<dbReference type="InterPro" id="IPR046358">
    <property type="entry name" value="Flagellin_C"/>
</dbReference>
<reference evidence="7 8" key="1">
    <citation type="submission" date="2023-01" db="EMBL/GenBank/DDBJ databases">
        <title>Novel species of the genus Asticcacaulis isolated from rivers.</title>
        <authorList>
            <person name="Lu H."/>
        </authorList>
    </citation>
    <scope>NUCLEOTIDE SEQUENCE [LARGE SCALE GENOMIC DNA]</scope>
    <source>
        <strain evidence="7 8">LKC15W</strain>
    </source>
</reference>